<keyword evidence="1" id="KW-1133">Transmembrane helix</keyword>
<evidence type="ECO:0000256" key="1">
    <source>
        <dbReference type="SAM" id="Phobius"/>
    </source>
</evidence>
<feature type="transmembrane region" description="Helical" evidence="1">
    <location>
        <begin position="71"/>
        <end position="92"/>
    </location>
</feature>
<dbReference type="InterPro" id="IPR041916">
    <property type="entry name" value="Anti_sigma_zinc_sf"/>
</dbReference>
<keyword evidence="1" id="KW-0472">Membrane</keyword>
<keyword evidence="1" id="KW-0812">Transmembrane</keyword>
<proteinExistence type="predicted"/>
<accession>A0A0K1QD21</accession>
<dbReference type="AlphaFoldDB" id="A0A0K1QD21"/>
<evidence type="ECO:0000313" key="4">
    <source>
        <dbReference type="Proteomes" id="UP000064967"/>
    </source>
</evidence>
<dbReference type="InterPro" id="IPR027383">
    <property type="entry name" value="Znf_put"/>
</dbReference>
<dbReference type="STRING" id="1391654.AKJ09_09978"/>
<dbReference type="Pfam" id="PF13490">
    <property type="entry name" value="zf-HC2"/>
    <property type="match status" value="1"/>
</dbReference>
<evidence type="ECO:0000313" key="3">
    <source>
        <dbReference type="EMBL" id="AKV03315.1"/>
    </source>
</evidence>
<organism evidence="3 4">
    <name type="scientific">Labilithrix luteola</name>
    <dbReference type="NCBI Taxonomy" id="1391654"/>
    <lineage>
        <taxon>Bacteria</taxon>
        <taxon>Pseudomonadati</taxon>
        <taxon>Myxococcota</taxon>
        <taxon>Polyangia</taxon>
        <taxon>Polyangiales</taxon>
        <taxon>Labilitrichaceae</taxon>
        <taxon>Labilithrix</taxon>
    </lineage>
</organism>
<dbReference type="Proteomes" id="UP000064967">
    <property type="component" value="Chromosome"/>
</dbReference>
<keyword evidence="4" id="KW-1185">Reference proteome</keyword>
<gene>
    <name evidence="3" type="ORF">AKJ09_09978</name>
</gene>
<protein>
    <recommendedName>
        <fullName evidence="2">Putative zinc-finger domain-containing protein</fullName>
    </recommendedName>
</protein>
<dbReference type="Gene3D" id="1.10.10.1320">
    <property type="entry name" value="Anti-sigma factor, zinc-finger domain"/>
    <property type="match status" value="1"/>
</dbReference>
<dbReference type="RefSeq" id="WP_169928424.1">
    <property type="nucleotide sequence ID" value="NZ_CP012333.1"/>
</dbReference>
<reference evidence="3 4" key="1">
    <citation type="submission" date="2015-08" db="EMBL/GenBank/DDBJ databases">
        <authorList>
            <person name="Babu N.S."/>
            <person name="Beckwith C.J."/>
            <person name="Beseler K.G."/>
            <person name="Brison A."/>
            <person name="Carone J.V."/>
            <person name="Caskin T.P."/>
            <person name="Diamond M."/>
            <person name="Durham M.E."/>
            <person name="Foxe J.M."/>
            <person name="Go M."/>
            <person name="Henderson B.A."/>
            <person name="Jones I.B."/>
            <person name="McGettigan J.A."/>
            <person name="Micheletti S.J."/>
            <person name="Nasrallah M.E."/>
            <person name="Ortiz D."/>
            <person name="Piller C.R."/>
            <person name="Privatt S.R."/>
            <person name="Schneider S.L."/>
            <person name="Sharp S."/>
            <person name="Smith T.C."/>
            <person name="Stanton J.D."/>
            <person name="Ullery H.E."/>
            <person name="Wilson R.J."/>
            <person name="Serrano M.G."/>
            <person name="Buck G."/>
            <person name="Lee V."/>
            <person name="Wang Y."/>
            <person name="Carvalho R."/>
            <person name="Voegtly L."/>
            <person name="Shi R."/>
            <person name="Duckworth R."/>
            <person name="Johnson A."/>
            <person name="Loviza R."/>
            <person name="Walstead R."/>
            <person name="Shah Z."/>
            <person name="Kiflezghi M."/>
            <person name="Wade K."/>
            <person name="Ball S.L."/>
            <person name="Bradley K.W."/>
            <person name="Asai D.J."/>
            <person name="Bowman C.A."/>
            <person name="Russell D.A."/>
            <person name="Pope W.H."/>
            <person name="Jacobs-Sera D."/>
            <person name="Hendrix R.W."/>
            <person name="Hatfull G.F."/>
        </authorList>
    </citation>
    <scope>NUCLEOTIDE SEQUENCE [LARGE SCALE GENOMIC DNA]</scope>
    <source>
        <strain evidence="3 4">DSM 27648</strain>
    </source>
</reference>
<feature type="domain" description="Putative zinc-finger" evidence="2">
    <location>
        <begin position="18"/>
        <end position="45"/>
    </location>
</feature>
<evidence type="ECO:0000259" key="2">
    <source>
        <dbReference type="Pfam" id="PF13490"/>
    </source>
</evidence>
<dbReference type="KEGG" id="llu:AKJ09_09978"/>
<name>A0A0K1QD21_9BACT</name>
<sequence length="242" mass="25601">MTPVRTRIDDVCLSDYALDRRISGELEDAEEAAARAHLESCARCRGRLETFEAERASFDVPLELPSKRLRWGGRIGGATFALAAAAAVMLALGKGPSPKSDGVRTKGGEATLGFYVHHANAVRAGGPDERVVPGDGLRFVVGAHEARWLAVLSVDGAKHASTYYPAGPEAALVGPGSEIALPSSTVLDDTLGPETIYGIFCPTTFPVEPLRRALEAAPDERPFPAGCSIEALHLRKEASSTP</sequence>
<dbReference type="EMBL" id="CP012333">
    <property type="protein sequence ID" value="AKV03315.1"/>
    <property type="molecule type" value="Genomic_DNA"/>
</dbReference>